<dbReference type="SMART" id="SM00066">
    <property type="entry name" value="GAL4"/>
    <property type="match status" value="1"/>
</dbReference>
<dbReference type="InterPro" id="IPR001138">
    <property type="entry name" value="Zn2Cys6_DnaBD"/>
</dbReference>
<evidence type="ECO:0000256" key="3">
    <source>
        <dbReference type="ARBA" id="ARBA00023015"/>
    </source>
</evidence>
<accession>A0ABR4JY17</accession>
<dbReference type="PANTHER" id="PTHR36206">
    <property type="entry name" value="ASPERCRYPTIN BIOSYNTHESIS CLUSTER-SPECIFIC TRANSCRIPTION REGULATOR ATNN-RELATED"/>
    <property type="match status" value="1"/>
</dbReference>
<dbReference type="PROSITE" id="PS00463">
    <property type="entry name" value="ZN2_CY6_FUNGAL_1"/>
    <property type="match status" value="1"/>
</dbReference>
<dbReference type="InterPro" id="IPR052360">
    <property type="entry name" value="Transcr_Regulatory_Proteins"/>
</dbReference>
<evidence type="ECO:0000256" key="1">
    <source>
        <dbReference type="ARBA" id="ARBA00022723"/>
    </source>
</evidence>
<keyword evidence="1" id="KW-0479">Metal-binding</keyword>
<comment type="caution">
    <text evidence="8">The sequence shown here is derived from an EMBL/GenBank/DDBJ whole genome shotgun (WGS) entry which is preliminary data.</text>
</comment>
<dbReference type="RefSeq" id="XP_070896409.1">
    <property type="nucleotide sequence ID" value="XM_071041016.1"/>
</dbReference>
<dbReference type="GeneID" id="98156180"/>
<dbReference type="PANTHER" id="PTHR36206:SF10">
    <property type="entry name" value="ZN(II)2CYS6 TRANSCRIPTION FACTOR (EUROFUNG)"/>
    <property type="match status" value="1"/>
</dbReference>
<evidence type="ECO:0000313" key="8">
    <source>
        <dbReference type="EMBL" id="KAL2844943.1"/>
    </source>
</evidence>
<dbReference type="Proteomes" id="UP001610444">
    <property type="component" value="Unassembled WGS sequence"/>
</dbReference>
<name>A0ABR4JY17_9EURO</name>
<keyword evidence="5" id="KW-0804">Transcription</keyword>
<gene>
    <name evidence="8" type="ORF">BJX68DRAFT_242610</name>
</gene>
<keyword evidence="6" id="KW-0539">Nucleus</keyword>
<feature type="domain" description="Zn(2)-C6 fungal-type" evidence="7">
    <location>
        <begin position="12"/>
        <end position="40"/>
    </location>
</feature>
<keyword evidence="3" id="KW-0805">Transcription regulation</keyword>
<dbReference type="Gene3D" id="4.10.240.10">
    <property type="entry name" value="Zn(2)-C6 fungal-type DNA-binding domain"/>
    <property type="match status" value="1"/>
</dbReference>
<evidence type="ECO:0000313" key="9">
    <source>
        <dbReference type="Proteomes" id="UP001610444"/>
    </source>
</evidence>
<reference evidence="8 9" key="1">
    <citation type="submission" date="2024-07" db="EMBL/GenBank/DDBJ databases">
        <title>Section-level genome sequencing and comparative genomics of Aspergillus sections Usti and Cavernicolus.</title>
        <authorList>
            <consortium name="Lawrence Berkeley National Laboratory"/>
            <person name="Nybo J.L."/>
            <person name="Vesth T.C."/>
            <person name="Theobald S."/>
            <person name="Frisvad J.C."/>
            <person name="Larsen T.O."/>
            <person name="Kjaerboelling I."/>
            <person name="Rothschild-Mancinelli K."/>
            <person name="Lyhne E.K."/>
            <person name="Kogle M.E."/>
            <person name="Barry K."/>
            <person name="Clum A."/>
            <person name="Na H."/>
            <person name="Ledsgaard L."/>
            <person name="Lin J."/>
            <person name="Lipzen A."/>
            <person name="Kuo A."/>
            <person name="Riley R."/>
            <person name="Mondo S."/>
            <person name="LaButti K."/>
            <person name="Haridas S."/>
            <person name="Pangalinan J."/>
            <person name="Salamov A.A."/>
            <person name="Simmons B.A."/>
            <person name="Magnuson J.K."/>
            <person name="Chen J."/>
            <person name="Drula E."/>
            <person name="Henrissat B."/>
            <person name="Wiebenga A."/>
            <person name="Lubbers R.J."/>
            <person name="Gomes A.C."/>
            <person name="Macurrencykelacurrency M.R."/>
            <person name="Stajich J."/>
            <person name="Grigoriev I.V."/>
            <person name="Mortensen U.H."/>
            <person name="De vries R.P."/>
            <person name="Baker S.E."/>
            <person name="Andersen M.R."/>
        </authorList>
    </citation>
    <scope>NUCLEOTIDE SEQUENCE [LARGE SCALE GENOMIC DNA]</scope>
    <source>
        <strain evidence="8 9">CBS 756.74</strain>
    </source>
</reference>
<evidence type="ECO:0000256" key="5">
    <source>
        <dbReference type="ARBA" id="ARBA00023163"/>
    </source>
</evidence>
<sequence length="550" mass="60908">MARRAHTKSRTGCRTCKIRRIRCDETWPSCKRCTGTGRRCDGPSPSTTKPPADSHQITVSFAETLTVRSILQMRVPQKPWDASCEETRYMQYFIERITHGPEIGHGATTSTTSSTTNIELATGADWRPLMIQAMHRELAVRQCVIALSALIQERVAHGSLGIHGFNPGPRNQRYVFALRTYGRALSSLQELVEDTVASSNGGDCAGRDIASIESALLAGIVCIWFEVIMRDFRAGLGHLERCLRIMFHPGSDGKDAINPAIKRAYMKMDMQAAQYMGRRAPITASIAAASSTSTAPHLPYIFDTLDEAETCLVHEHARILHFARTSASTYKYYSPGNVPLDLIAQTHTFHSRLALWKSAFTYSYSCQKARHSSPRISARAALILIQYYIALITAATCLYAEEMLYDRFVPEFKRIVALARSACSAAEDAGAHTTPLIGLPISTGTIHPLYFAATKCRDASLRDEAITLLSEIAACPDGVWEGCILAAVAQRAREVEETAAAGCRPIPEFCRIHTIGLDIRRDVGTVVVDFRKRGNGMDGEWEEWVEELCW</sequence>
<organism evidence="8 9">
    <name type="scientific">Aspergillus pseudodeflectus</name>
    <dbReference type="NCBI Taxonomy" id="176178"/>
    <lineage>
        <taxon>Eukaryota</taxon>
        <taxon>Fungi</taxon>
        <taxon>Dikarya</taxon>
        <taxon>Ascomycota</taxon>
        <taxon>Pezizomycotina</taxon>
        <taxon>Eurotiomycetes</taxon>
        <taxon>Eurotiomycetidae</taxon>
        <taxon>Eurotiales</taxon>
        <taxon>Aspergillaceae</taxon>
        <taxon>Aspergillus</taxon>
        <taxon>Aspergillus subgen. Nidulantes</taxon>
    </lineage>
</organism>
<evidence type="ECO:0000256" key="6">
    <source>
        <dbReference type="ARBA" id="ARBA00023242"/>
    </source>
</evidence>
<dbReference type="PROSITE" id="PS50048">
    <property type="entry name" value="ZN2_CY6_FUNGAL_2"/>
    <property type="match status" value="1"/>
</dbReference>
<dbReference type="EMBL" id="JBFXLR010000039">
    <property type="protein sequence ID" value="KAL2844943.1"/>
    <property type="molecule type" value="Genomic_DNA"/>
</dbReference>
<dbReference type="Pfam" id="PF00172">
    <property type="entry name" value="Zn_clus"/>
    <property type="match status" value="1"/>
</dbReference>
<keyword evidence="9" id="KW-1185">Reference proteome</keyword>
<evidence type="ECO:0000256" key="2">
    <source>
        <dbReference type="ARBA" id="ARBA00022833"/>
    </source>
</evidence>
<dbReference type="InterPro" id="IPR036864">
    <property type="entry name" value="Zn2-C6_fun-type_DNA-bd_sf"/>
</dbReference>
<evidence type="ECO:0000259" key="7">
    <source>
        <dbReference type="PROSITE" id="PS50048"/>
    </source>
</evidence>
<keyword evidence="2" id="KW-0862">Zinc</keyword>
<proteinExistence type="predicted"/>
<evidence type="ECO:0000256" key="4">
    <source>
        <dbReference type="ARBA" id="ARBA00023125"/>
    </source>
</evidence>
<keyword evidence="4" id="KW-0238">DNA-binding</keyword>
<dbReference type="CDD" id="cd00067">
    <property type="entry name" value="GAL4"/>
    <property type="match status" value="1"/>
</dbReference>
<dbReference type="SUPFAM" id="SSF57701">
    <property type="entry name" value="Zn2/Cys6 DNA-binding domain"/>
    <property type="match status" value="1"/>
</dbReference>
<protein>
    <recommendedName>
        <fullName evidence="7">Zn(2)-C6 fungal-type domain-containing protein</fullName>
    </recommendedName>
</protein>